<evidence type="ECO:0000256" key="1">
    <source>
        <dbReference type="ARBA" id="ARBA00038357"/>
    </source>
</evidence>
<keyword evidence="5" id="KW-1185">Reference proteome</keyword>
<feature type="domain" description="Cytochrome b5 heme-binding" evidence="3">
    <location>
        <begin position="77"/>
        <end position="173"/>
    </location>
</feature>
<sequence>MADTKDKAQIRRRVRTEEDAEIGGIGVVDILRVLTGVVLLNCAASWLVTGESVLWGYRPWWTSPQQVGSWWKGPLYLTDTELSAYDGSDPSKPIYLALNGSIYDVTAGRETYSPGGSYHFFAGHDAARAFLTGCFKDDITPDMRGVEEMYMPLEDDSSADPEDPSHIHSGPAEVEESGGLRRKGGKKAIPKAELKKQRERDLRIARKRVKEGIENWARTFRGETGRPYFWVGYVKRERGWLEKLPKRVLCEEAKKHKPTRERFEEDVKRARSKEG</sequence>
<comment type="caution">
    <text evidence="4">The sequence shown here is derived from an EMBL/GenBank/DDBJ whole genome shotgun (WGS) entry which is preliminary data.</text>
</comment>
<protein>
    <submittedName>
        <fullName evidence="4">Cytochrome b5</fullName>
    </submittedName>
</protein>
<dbReference type="EMBL" id="MU006089">
    <property type="protein sequence ID" value="KAF2843532.1"/>
    <property type="molecule type" value="Genomic_DNA"/>
</dbReference>
<dbReference type="InterPro" id="IPR001199">
    <property type="entry name" value="Cyt_B5-like_heme/steroid-bd"/>
</dbReference>
<evidence type="ECO:0000313" key="5">
    <source>
        <dbReference type="Proteomes" id="UP000799429"/>
    </source>
</evidence>
<dbReference type="FunFam" id="3.10.120.10:FF:000018">
    <property type="entry name" value="Heme/steroid binding domain protein, putative"/>
    <property type="match status" value="1"/>
</dbReference>
<dbReference type="SMART" id="SM01117">
    <property type="entry name" value="Cyt-b5"/>
    <property type="match status" value="1"/>
</dbReference>
<feature type="compositionally biased region" description="Basic residues" evidence="2">
    <location>
        <begin position="180"/>
        <end position="189"/>
    </location>
</feature>
<organism evidence="4 5">
    <name type="scientific">Patellaria atrata CBS 101060</name>
    <dbReference type="NCBI Taxonomy" id="1346257"/>
    <lineage>
        <taxon>Eukaryota</taxon>
        <taxon>Fungi</taxon>
        <taxon>Dikarya</taxon>
        <taxon>Ascomycota</taxon>
        <taxon>Pezizomycotina</taxon>
        <taxon>Dothideomycetes</taxon>
        <taxon>Dothideomycetes incertae sedis</taxon>
        <taxon>Patellariales</taxon>
        <taxon>Patellariaceae</taxon>
        <taxon>Patellaria</taxon>
    </lineage>
</organism>
<evidence type="ECO:0000256" key="2">
    <source>
        <dbReference type="SAM" id="MobiDB-lite"/>
    </source>
</evidence>
<dbReference type="Pfam" id="PF00173">
    <property type="entry name" value="Cyt-b5"/>
    <property type="match status" value="1"/>
</dbReference>
<dbReference type="InterPro" id="IPR050577">
    <property type="entry name" value="MAPR/NEUFC/NENF-like"/>
</dbReference>
<dbReference type="InterPro" id="IPR036400">
    <property type="entry name" value="Cyt_B5-like_heme/steroid_sf"/>
</dbReference>
<dbReference type="Gene3D" id="3.10.120.10">
    <property type="entry name" value="Cytochrome b5-like heme/steroid binding domain"/>
    <property type="match status" value="1"/>
</dbReference>
<dbReference type="PANTHER" id="PTHR10281:SF76">
    <property type="entry name" value="CALCUTTA CUP-RELATED"/>
    <property type="match status" value="1"/>
</dbReference>
<dbReference type="SUPFAM" id="SSF55856">
    <property type="entry name" value="Cytochrome b5-like heme/steroid binding domain"/>
    <property type="match status" value="1"/>
</dbReference>
<name>A0A9P4SKJ9_9PEZI</name>
<dbReference type="AlphaFoldDB" id="A0A9P4SKJ9"/>
<dbReference type="Proteomes" id="UP000799429">
    <property type="component" value="Unassembled WGS sequence"/>
</dbReference>
<accession>A0A9P4SKJ9</accession>
<dbReference type="OrthoDB" id="10257697at2759"/>
<feature type="region of interest" description="Disordered" evidence="2">
    <location>
        <begin position="154"/>
        <end position="197"/>
    </location>
</feature>
<proteinExistence type="inferred from homology"/>
<reference evidence="4" key="1">
    <citation type="journal article" date="2020" name="Stud. Mycol.">
        <title>101 Dothideomycetes genomes: a test case for predicting lifestyles and emergence of pathogens.</title>
        <authorList>
            <person name="Haridas S."/>
            <person name="Albert R."/>
            <person name="Binder M."/>
            <person name="Bloem J."/>
            <person name="Labutti K."/>
            <person name="Salamov A."/>
            <person name="Andreopoulos B."/>
            <person name="Baker S."/>
            <person name="Barry K."/>
            <person name="Bills G."/>
            <person name="Bluhm B."/>
            <person name="Cannon C."/>
            <person name="Castanera R."/>
            <person name="Culley D."/>
            <person name="Daum C."/>
            <person name="Ezra D."/>
            <person name="Gonzalez J."/>
            <person name="Henrissat B."/>
            <person name="Kuo A."/>
            <person name="Liang C."/>
            <person name="Lipzen A."/>
            <person name="Lutzoni F."/>
            <person name="Magnuson J."/>
            <person name="Mondo S."/>
            <person name="Nolan M."/>
            <person name="Ohm R."/>
            <person name="Pangilinan J."/>
            <person name="Park H.-J."/>
            <person name="Ramirez L."/>
            <person name="Alfaro M."/>
            <person name="Sun H."/>
            <person name="Tritt A."/>
            <person name="Yoshinaga Y."/>
            <person name="Zwiers L.-H."/>
            <person name="Turgeon B."/>
            <person name="Goodwin S."/>
            <person name="Spatafora J."/>
            <person name="Crous P."/>
            <person name="Grigoriev I."/>
        </authorList>
    </citation>
    <scope>NUCLEOTIDE SEQUENCE</scope>
    <source>
        <strain evidence="4">CBS 101060</strain>
    </source>
</reference>
<evidence type="ECO:0000313" key="4">
    <source>
        <dbReference type="EMBL" id="KAF2843532.1"/>
    </source>
</evidence>
<evidence type="ECO:0000259" key="3">
    <source>
        <dbReference type="SMART" id="SM01117"/>
    </source>
</evidence>
<feature type="region of interest" description="Disordered" evidence="2">
    <location>
        <begin position="255"/>
        <end position="275"/>
    </location>
</feature>
<dbReference type="GO" id="GO:0012505">
    <property type="term" value="C:endomembrane system"/>
    <property type="evidence" value="ECO:0007669"/>
    <property type="project" value="TreeGrafter"/>
</dbReference>
<dbReference type="GO" id="GO:0016020">
    <property type="term" value="C:membrane"/>
    <property type="evidence" value="ECO:0007669"/>
    <property type="project" value="TreeGrafter"/>
</dbReference>
<comment type="similarity">
    <text evidence="1">Belongs to the cytochrome b5 family. MAPR subfamily.</text>
</comment>
<dbReference type="PANTHER" id="PTHR10281">
    <property type="entry name" value="MEMBRANE-ASSOCIATED PROGESTERONE RECEPTOR COMPONENT-RELATED"/>
    <property type="match status" value="1"/>
</dbReference>
<gene>
    <name evidence="4" type="ORF">M501DRAFT_924268</name>
</gene>